<dbReference type="Pfam" id="PF05050">
    <property type="entry name" value="Methyltransf_21"/>
    <property type="match status" value="1"/>
</dbReference>
<dbReference type="InterPro" id="IPR006342">
    <property type="entry name" value="FkbM_mtfrase"/>
</dbReference>
<dbReference type="InterPro" id="IPR029063">
    <property type="entry name" value="SAM-dependent_MTases_sf"/>
</dbReference>
<dbReference type="PANTHER" id="PTHR34203">
    <property type="entry name" value="METHYLTRANSFERASE, FKBM FAMILY PROTEIN"/>
    <property type="match status" value="1"/>
</dbReference>
<dbReference type="Proteomes" id="UP000008366">
    <property type="component" value="Unassembled WGS sequence"/>
</dbReference>
<dbReference type="NCBIfam" id="TIGR01444">
    <property type="entry name" value="fkbM_fam"/>
    <property type="match status" value="1"/>
</dbReference>
<protein>
    <submittedName>
        <fullName evidence="2">Putative FkbM family methyltransferase</fullName>
    </submittedName>
</protein>
<dbReference type="SUPFAM" id="SSF53335">
    <property type="entry name" value="S-adenosyl-L-methionine-dependent methyltransferases"/>
    <property type="match status" value="1"/>
</dbReference>
<dbReference type="eggNOG" id="COG4122">
    <property type="taxonomic scope" value="Bacteria"/>
</dbReference>
<keyword evidence="2" id="KW-0808">Transferase</keyword>
<comment type="caution">
    <text evidence="2">The sequence shown here is derived from an EMBL/GenBank/DDBJ whole genome shotgun (WGS) entry which is preliminary data.</text>
</comment>
<evidence type="ECO:0000259" key="1">
    <source>
        <dbReference type="Pfam" id="PF05050"/>
    </source>
</evidence>
<proteinExistence type="predicted"/>
<accession>K6WQ62</accession>
<dbReference type="AlphaFoldDB" id="K6WQ62"/>
<sequence>MNVNRLRGMAVASGRRTFRALPIRYRSRLRTLTEQRLGSKVELRRVALTQQAPVGLRPALAPVVIEAPDELFIPKALIKRGLVGYEPFALETFLAVLEAAGPGAVLDIGGNVGLYGLLACAHGGREVHSFEPTPLVAAAARRSAAVSDLRLHVHEVAVGDGVGPATLYISDTSDASNSLNPTFRRHVQEVVVPGTTVDAFVAKRRIAPAVIKIDTESTEAAVLRGARTTIERHRPWILLEVLPARSRGGELDAAMTDLGYSYYPLRSAGRIEPVEHIEGAAGGADMYLLSPRPMRWPDWQRVEGWRQALTGVTVTHEHVDVAARLLDDVLVTACRTGASQPAAAAPARHPTPA</sequence>
<dbReference type="STRING" id="1184609.KILIM_004_00360"/>
<dbReference type="GO" id="GO:0032259">
    <property type="term" value="P:methylation"/>
    <property type="evidence" value="ECO:0007669"/>
    <property type="project" value="UniProtKB-KW"/>
</dbReference>
<evidence type="ECO:0000313" key="2">
    <source>
        <dbReference type="EMBL" id="GAB94247.1"/>
    </source>
</evidence>
<dbReference type="PANTHER" id="PTHR34203:SF15">
    <property type="entry name" value="SLL1173 PROTEIN"/>
    <property type="match status" value="1"/>
</dbReference>
<gene>
    <name evidence="2" type="ORF">KILIM_004_00360</name>
</gene>
<dbReference type="EMBL" id="BAHD01000004">
    <property type="protein sequence ID" value="GAB94247.1"/>
    <property type="molecule type" value="Genomic_DNA"/>
</dbReference>
<dbReference type="GO" id="GO:0008168">
    <property type="term" value="F:methyltransferase activity"/>
    <property type="evidence" value="ECO:0007669"/>
    <property type="project" value="UniProtKB-KW"/>
</dbReference>
<reference evidence="2 3" key="1">
    <citation type="submission" date="2012-08" db="EMBL/GenBank/DDBJ databases">
        <title>Whole genome shotgun sequence of Kineosphaera limosa NBRC 100340.</title>
        <authorList>
            <person name="Yoshida I."/>
            <person name="Isaki S."/>
            <person name="Hosoyama A."/>
            <person name="Tsuchikane K."/>
            <person name="Katsumata H."/>
            <person name="Ando Y."/>
            <person name="Ohji S."/>
            <person name="Hamada M."/>
            <person name="Tamura T."/>
            <person name="Yamazoe A."/>
            <person name="Yamazaki S."/>
            <person name="Fujita N."/>
        </authorList>
    </citation>
    <scope>NUCLEOTIDE SEQUENCE [LARGE SCALE GENOMIC DNA]</scope>
    <source>
        <strain evidence="2 3">NBRC 100340</strain>
    </source>
</reference>
<dbReference type="Gene3D" id="3.40.50.150">
    <property type="entry name" value="Vaccinia Virus protein VP39"/>
    <property type="match status" value="1"/>
</dbReference>
<dbReference type="InterPro" id="IPR052514">
    <property type="entry name" value="SAM-dependent_MTase"/>
</dbReference>
<organism evidence="2 3">
    <name type="scientific">Kineosphaera limosa NBRC 100340</name>
    <dbReference type="NCBI Taxonomy" id="1184609"/>
    <lineage>
        <taxon>Bacteria</taxon>
        <taxon>Bacillati</taxon>
        <taxon>Actinomycetota</taxon>
        <taxon>Actinomycetes</taxon>
        <taxon>Micrococcales</taxon>
        <taxon>Dermatophilaceae</taxon>
        <taxon>Kineosphaera</taxon>
    </lineage>
</organism>
<keyword evidence="3" id="KW-1185">Reference proteome</keyword>
<keyword evidence="2" id="KW-0489">Methyltransferase</keyword>
<name>K6WQ62_9MICO</name>
<feature type="domain" description="Methyltransferase FkbM" evidence="1">
    <location>
        <begin position="107"/>
        <end position="262"/>
    </location>
</feature>
<evidence type="ECO:0000313" key="3">
    <source>
        <dbReference type="Proteomes" id="UP000008366"/>
    </source>
</evidence>